<keyword evidence="3" id="KW-0456">Lyase</keyword>
<dbReference type="PANTHER" id="PTHR43048:SF5">
    <property type="entry name" value="BLR5325 PROTEIN"/>
    <property type="match status" value="1"/>
</dbReference>
<dbReference type="Proteomes" id="UP000010467">
    <property type="component" value="Chromosome"/>
</dbReference>
<dbReference type="GO" id="GO:0004493">
    <property type="term" value="F:methylmalonyl-CoA epimerase activity"/>
    <property type="evidence" value="ECO:0007669"/>
    <property type="project" value="TreeGrafter"/>
</dbReference>
<evidence type="ECO:0000256" key="1">
    <source>
        <dbReference type="ARBA" id="ARBA00022723"/>
    </source>
</evidence>
<evidence type="ECO:0000313" key="3">
    <source>
        <dbReference type="EMBL" id="AFZ68469.1"/>
    </source>
</evidence>
<keyword evidence="4" id="KW-1185">Reference proteome</keyword>
<dbReference type="eggNOG" id="COG0346">
    <property type="taxonomic scope" value="Bacteria"/>
</dbReference>
<organism evidence="3 4">
    <name type="scientific">Deinococcus peraridilitoris (strain DSM 19664 / LMG 22246 / CIP 109416 / KR-200)</name>
    <dbReference type="NCBI Taxonomy" id="937777"/>
    <lineage>
        <taxon>Bacteria</taxon>
        <taxon>Thermotogati</taxon>
        <taxon>Deinococcota</taxon>
        <taxon>Deinococci</taxon>
        <taxon>Deinococcales</taxon>
        <taxon>Deinococcaceae</taxon>
        <taxon>Deinococcus</taxon>
    </lineage>
</organism>
<feature type="domain" description="VOC" evidence="2">
    <location>
        <begin position="1"/>
        <end position="123"/>
    </location>
</feature>
<dbReference type="Gene3D" id="3.10.180.10">
    <property type="entry name" value="2,3-Dihydroxybiphenyl 1,2-Dioxygenase, domain 1"/>
    <property type="match status" value="1"/>
</dbReference>
<protein>
    <submittedName>
        <fullName evidence="3">Lactoylglutathione lyase-like lyase</fullName>
    </submittedName>
</protein>
<dbReference type="InterPro" id="IPR004360">
    <property type="entry name" value="Glyas_Fos-R_dOase_dom"/>
</dbReference>
<dbReference type="RefSeq" id="WP_015236770.1">
    <property type="nucleotide sequence ID" value="NC_019793.1"/>
</dbReference>
<dbReference type="GO" id="GO:0046491">
    <property type="term" value="P:L-methylmalonyl-CoA metabolic process"/>
    <property type="evidence" value="ECO:0007669"/>
    <property type="project" value="TreeGrafter"/>
</dbReference>
<evidence type="ECO:0000259" key="2">
    <source>
        <dbReference type="PROSITE" id="PS51819"/>
    </source>
</evidence>
<accession>L0A4V8</accession>
<dbReference type="PANTHER" id="PTHR43048">
    <property type="entry name" value="METHYLMALONYL-COA EPIMERASE"/>
    <property type="match status" value="1"/>
</dbReference>
<evidence type="ECO:0000313" key="4">
    <source>
        <dbReference type="Proteomes" id="UP000010467"/>
    </source>
</evidence>
<reference evidence="4" key="1">
    <citation type="submission" date="2012-03" db="EMBL/GenBank/DDBJ databases">
        <title>Complete sequence of chromosome of Deinococcus peraridilitoris DSM 19664.</title>
        <authorList>
            <person name="Lucas S."/>
            <person name="Copeland A."/>
            <person name="Lapidus A."/>
            <person name="Glavina del Rio T."/>
            <person name="Dalin E."/>
            <person name="Tice H."/>
            <person name="Bruce D."/>
            <person name="Goodwin L."/>
            <person name="Pitluck S."/>
            <person name="Peters L."/>
            <person name="Mikhailova N."/>
            <person name="Lu M."/>
            <person name="Kyrpides N."/>
            <person name="Mavromatis K."/>
            <person name="Ivanova N."/>
            <person name="Brettin T."/>
            <person name="Detter J.C."/>
            <person name="Han C."/>
            <person name="Larimer F."/>
            <person name="Land M."/>
            <person name="Hauser L."/>
            <person name="Markowitz V."/>
            <person name="Cheng J.-F."/>
            <person name="Hugenholtz P."/>
            <person name="Woyke T."/>
            <person name="Wu D."/>
            <person name="Pukall R."/>
            <person name="Steenblock K."/>
            <person name="Brambilla E."/>
            <person name="Klenk H.-P."/>
            <person name="Eisen J.A."/>
        </authorList>
    </citation>
    <scope>NUCLEOTIDE SEQUENCE [LARGE SCALE GENOMIC DNA]</scope>
    <source>
        <strain evidence="4">DSM 19664 / LMG 22246 / CIP 109416 / KR-200</strain>
    </source>
</reference>
<dbReference type="OrthoDB" id="9789841at2"/>
<dbReference type="InterPro" id="IPR037523">
    <property type="entry name" value="VOC_core"/>
</dbReference>
<dbReference type="PATRIC" id="fig|937777.3.peg.3035"/>
<dbReference type="GO" id="GO:0016829">
    <property type="term" value="F:lyase activity"/>
    <property type="evidence" value="ECO:0007669"/>
    <property type="project" value="UniProtKB-KW"/>
</dbReference>
<dbReference type="KEGG" id="dpd:Deipe_3019"/>
<sequence length="125" mass="13962">MLKHVSFLTRRPDEVLAFYTRLGGQLLKDSTAQDGLRRMVIEFQNSGKLQFFAPPPPIPDPAQLTGSSWMEHVALEVPDLLSCAEALKKAGVTFSREMQRTPSGKLVVFVLDPDGRQVELLQQEP</sequence>
<keyword evidence="1" id="KW-0479">Metal-binding</keyword>
<dbReference type="InterPro" id="IPR051785">
    <property type="entry name" value="MMCE/EMCE_epimerase"/>
</dbReference>
<dbReference type="AlphaFoldDB" id="L0A4V8"/>
<dbReference type="Pfam" id="PF00903">
    <property type="entry name" value="Glyoxalase"/>
    <property type="match status" value="1"/>
</dbReference>
<gene>
    <name evidence="3" type="ordered locus">Deipe_3019</name>
</gene>
<dbReference type="HOGENOM" id="CLU_046006_8_1_0"/>
<dbReference type="InterPro" id="IPR029068">
    <property type="entry name" value="Glyas_Bleomycin-R_OHBP_Dase"/>
</dbReference>
<dbReference type="SUPFAM" id="SSF54593">
    <property type="entry name" value="Glyoxalase/Bleomycin resistance protein/Dihydroxybiphenyl dioxygenase"/>
    <property type="match status" value="1"/>
</dbReference>
<proteinExistence type="predicted"/>
<name>L0A4V8_DEIPD</name>
<dbReference type="PROSITE" id="PS51819">
    <property type="entry name" value="VOC"/>
    <property type="match status" value="1"/>
</dbReference>
<dbReference type="GO" id="GO:0046872">
    <property type="term" value="F:metal ion binding"/>
    <property type="evidence" value="ECO:0007669"/>
    <property type="project" value="UniProtKB-KW"/>
</dbReference>
<dbReference type="STRING" id="937777.Deipe_3019"/>
<dbReference type="EMBL" id="CP003382">
    <property type="protein sequence ID" value="AFZ68469.1"/>
    <property type="molecule type" value="Genomic_DNA"/>
</dbReference>